<sequence length="114" mass="11483">MTQASQRTLLSITRLDEPPAAAVLALFGDLDIVSGPQLVAAVGDVLAGGVSGRIVVDLADVPFLDSCGINALLACRAAAARAGAGLAVRRPRPSVRQVLAITGLLELFAVPAAA</sequence>
<comment type="caution">
    <text evidence="4">The sequence shown here is derived from an EMBL/GenBank/DDBJ whole genome shotgun (WGS) entry which is preliminary data.</text>
</comment>
<evidence type="ECO:0000256" key="2">
    <source>
        <dbReference type="RuleBase" id="RU003749"/>
    </source>
</evidence>
<dbReference type="PANTHER" id="PTHR33495">
    <property type="entry name" value="ANTI-SIGMA FACTOR ANTAGONIST TM_1081-RELATED-RELATED"/>
    <property type="match status" value="1"/>
</dbReference>
<evidence type="ECO:0000259" key="3">
    <source>
        <dbReference type="PROSITE" id="PS50801"/>
    </source>
</evidence>
<evidence type="ECO:0000313" key="4">
    <source>
        <dbReference type="EMBL" id="GGJ94732.1"/>
    </source>
</evidence>
<reference evidence="4" key="1">
    <citation type="journal article" date="2014" name="Int. J. Syst. Evol. Microbiol.">
        <title>Complete genome sequence of Corynebacterium casei LMG S-19264T (=DSM 44701T), isolated from a smear-ripened cheese.</title>
        <authorList>
            <consortium name="US DOE Joint Genome Institute (JGI-PGF)"/>
            <person name="Walter F."/>
            <person name="Albersmeier A."/>
            <person name="Kalinowski J."/>
            <person name="Ruckert C."/>
        </authorList>
    </citation>
    <scope>NUCLEOTIDE SEQUENCE</scope>
    <source>
        <strain evidence="4">JCM 3090</strain>
    </source>
</reference>
<evidence type="ECO:0000256" key="1">
    <source>
        <dbReference type="ARBA" id="ARBA00009013"/>
    </source>
</evidence>
<organism evidence="4 5">
    <name type="scientific">Pilimelia anulata</name>
    <dbReference type="NCBI Taxonomy" id="53371"/>
    <lineage>
        <taxon>Bacteria</taxon>
        <taxon>Bacillati</taxon>
        <taxon>Actinomycetota</taxon>
        <taxon>Actinomycetes</taxon>
        <taxon>Micromonosporales</taxon>
        <taxon>Micromonosporaceae</taxon>
        <taxon>Pilimelia</taxon>
    </lineage>
</organism>
<dbReference type="InterPro" id="IPR003658">
    <property type="entry name" value="Anti-sigma_ant"/>
</dbReference>
<name>A0A8J3B4B1_9ACTN</name>
<dbReference type="Gene3D" id="3.30.750.24">
    <property type="entry name" value="STAS domain"/>
    <property type="match status" value="1"/>
</dbReference>
<dbReference type="EMBL" id="BMQB01000005">
    <property type="protein sequence ID" value="GGJ94732.1"/>
    <property type="molecule type" value="Genomic_DNA"/>
</dbReference>
<protein>
    <recommendedName>
        <fullName evidence="2">Anti-sigma factor antagonist</fullName>
    </recommendedName>
</protein>
<proteinExistence type="inferred from homology"/>
<feature type="domain" description="STAS" evidence="3">
    <location>
        <begin position="11"/>
        <end position="114"/>
    </location>
</feature>
<dbReference type="AlphaFoldDB" id="A0A8J3B4B1"/>
<accession>A0A8J3B4B1</accession>
<dbReference type="GO" id="GO:0043856">
    <property type="term" value="F:anti-sigma factor antagonist activity"/>
    <property type="evidence" value="ECO:0007669"/>
    <property type="project" value="InterPro"/>
</dbReference>
<gene>
    <name evidence="4" type="ORF">GCM10010123_25660</name>
</gene>
<dbReference type="Pfam" id="PF01740">
    <property type="entry name" value="STAS"/>
    <property type="match status" value="1"/>
</dbReference>
<dbReference type="InterPro" id="IPR002645">
    <property type="entry name" value="STAS_dom"/>
</dbReference>
<dbReference type="NCBIfam" id="TIGR00377">
    <property type="entry name" value="ant_ant_sig"/>
    <property type="match status" value="1"/>
</dbReference>
<dbReference type="InterPro" id="IPR036513">
    <property type="entry name" value="STAS_dom_sf"/>
</dbReference>
<keyword evidence="5" id="KW-1185">Reference proteome</keyword>
<dbReference type="RefSeq" id="WP_229783767.1">
    <property type="nucleotide sequence ID" value="NZ_BMQB01000005.1"/>
</dbReference>
<comment type="similarity">
    <text evidence="1 2">Belongs to the anti-sigma-factor antagonist family.</text>
</comment>
<dbReference type="SUPFAM" id="SSF52091">
    <property type="entry name" value="SpoIIaa-like"/>
    <property type="match status" value="1"/>
</dbReference>
<dbReference type="PROSITE" id="PS50801">
    <property type="entry name" value="STAS"/>
    <property type="match status" value="1"/>
</dbReference>
<reference evidence="4" key="2">
    <citation type="submission" date="2020-09" db="EMBL/GenBank/DDBJ databases">
        <authorList>
            <person name="Sun Q."/>
            <person name="Ohkuma M."/>
        </authorList>
    </citation>
    <scope>NUCLEOTIDE SEQUENCE</scope>
    <source>
        <strain evidence="4">JCM 3090</strain>
    </source>
</reference>
<evidence type="ECO:0000313" key="5">
    <source>
        <dbReference type="Proteomes" id="UP000649739"/>
    </source>
</evidence>
<dbReference type="PANTHER" id="PTHR33495:SF2">
    <property type="entry name" value="ANTI-SIGMA FACTOR ANTAGONIST TM_1081-RELATED"/>
    <property type="match status" value="1"/>
</dbReference>
<dbReference type="Proteomes" id="UP000649739">
    <property type="component" value="Unassembled WGS sequence"/>
</dbReference>
<dbReference type="CDD" id="cd07043">
    <property type="entry name" value="STAS_anti-anti-sigma_factors"/>
    <property type="match status" value="1"/>
</dbReference>